<keyword evidence="4" id="KW-1185">Reference proteome</keyword>
<organism evidence="3 4">
    <name type="scientific">Pristionchus mayeri</name>
    <dbReference type="NCBI Taxonomy" id="1317129"/>
    <lineage>
        <taxon>Eukaryota</taxon>
        <taxon>Metazoa</taxon>
        <taxon>Ecdysozoa</taxon>
        <taxon>Nematoda</taxon>
        <taxon>Chromadorea</taxon>
        <taxon>Rhabditida</taxon>
        <taxon>Rhabditina</taxon>
        <taxon>Diplogasteromorpha</taxon>
        <taxon>Diplogasteroidea</taxon>
        <taxon>Neodiplogasteridae</taxon>
        <taxon>Pristionchus</taxon>
    </lineage>
</organism>
<dbReference type="EMBL" id="BTRK01000001">
    <property type="protein sequence ID" value="GMR33497.1"/>
    <property type="molecule type" value="Genomic_DNA"/>
</dbReference>
<feature type="compositionally biased region" description="Basic and acidic residues" evidence="1">
    <location>
        <begin position="80"/>
        <end position="90"/>
    </location>
</feature>
<evidence type="ECO:0000313" key="4">
    <source>
        <dbReference type="Proteomes" id="UP001328107"/>
    </source>
</evidence>
<feature type="compositionally biased region" description="Low complexity" evidence="1">
    <location>
        <begin position="184"/>
        <end position="205"/>
    </location>
</feature>
<proteinExistence type="predicted"/>
<protein>
    <submittedName>
        <fullName evidence="3">Uncharacterized protein</fullName>
    </submittedName>
</protein>
<accession>A0AAN5C874</accession>
<feature type="transmembrane region" description="Helical" evidence="2">
    <location>
        <begin position="39"/>
        <end position="63"/>
    </location>
</feature>
<keyword evidence="2" id="KW-1133">Transmembrane helix</keyword>
<evidence type="ECO:0000256" key="2">
    <source>
        <dbReference type="SAM" id="Phobius"/>
    </source>
</evidence>
<dbReference type="Proteomes" id="UP001328107">
    <property type="component" value="Unassembled WGS sequence"/>
</dbReference>
<name>A0AAN5C874_9BILA</name>
<evidence type="ECO:0000313" key="3">
    <source>
        <dbReference type="EMBL" id="GMR33497.1"/>
    </source>
</evidence>
<reference evidence="4" key="1">
    <citation type="submission" date="2022-10" db="EMBL/GenBank/DDBJ databases">
        <title>Genome assembly of Pristionchus species.</title>
        <authorList>
            <person name="Yoshida K."/>
            <person name="Sommer R.J."/>
        </authorList>
    </citation>
    <scope>NUCLEOTIDE SEQUENCE [LARGE SCALE GENOMIC DNA]</scope>
    <source>
        <strain evidence="4">RS5460</strain>
    </source>
</reference>
<evidence type="ECO:0000256" key="1">
    <source>
        <dbReference type="SAM" id="MobiDB-lite"/>
    </source>
</evidence>
<comment type="caution">
    <text evidence="3">The sequence shown here is derived from an EMBL/GenBank/DDBJ whole genome shotgun (WGS) entry which is preliminary data.</text>
</comment>
<dbReference type="AlphaFoldDB" id="A0AAN5C874"/>
<feature type="region of interest" description="Disordered" evidence="1">
    <location>
        <begin position="129"/>
        <end position="214"/>
    </location>
</feature>
<gene>
    <name evidence="3" type="ORF">PMAYCL1PPCAC_03692</name>
</gene>
<feature type="region of interest" description="Disordered" evidence="1">
    <location>
        <begin position="80"/>
        <end position="111"/>
    </location>
</feature>
<keyword evidence="2" id="KW-0812">Transmembrane</keyword>
<keyword evidence="2" id="KW-0472">Membrane</keyword>
<sequence>MPLIVDDGHCETYYAMQVGNRSLESKTDSVEDKLDDTQIGLIVFLVIFFVFTSLTSGLLVCLTKIWCCKGEQRTIIDTGGEKLGEKRRSDMGVSSQDEESDSDSSSGQHTPRVLLTTRVMDFVQRSFRDRSSSKAASRKKSTTPSYAPAVSITDSDGVLVGGRTTTIASPSPTGQHAPRVYDGSESPTPCSSSSRPRLSLGLPSSSPIPPIVEV</sequence>
<feature type="compositionally biased region" description="Polar residues" evidence="1">
    <location>
        <begin position="163"/>
        <end position="174"/>
    </location>
</feature>